<accession>A0A7J9NS58</accession>
<dbReference type="InterPro" id="IPR027417">
    <property type="entry name" value="P-loop_NTPase"/>
</dbReference>
<dbReference type="RefSeq" id="WP_181500681.1">
    <property type="nucleotide sequence ID" value="NZ_JACDUH010000001.1"/>
</dbReference>
<proteinExistence type="predicted"/>
<dbReference type="Proteomes" id="UP000564425">
    <property type="component" value="Unassembled WGS sequence"/>
</dbReference>
<dbReference type="Gene3D" id="3.40.50.300">
    <property type="entry name" value="P-loop containing nucleotide triphosphate hydrolases"/>
    <property type="match status" value="1"/>
</dbReference>
<dbReference type="SUPFAM" id="SSF52540">
    <property type="entry name" value="P-loop containing nucleoside triphosphate hydrolases"/>
    <property type="match status" value="1"/>
</dbReference>
<keyword evidence="2" id="KW-0418">Kinase</keyword>
<keyword evidence="1" id="KW-0812">Transmembrane</keyword>
<protein>
    <submittedName>
        <fullName evidence="2">Thymidylate kinase</fullName>
    </submittedName>
</protein>
<dbReference type="GO" id="GO:0016301">
    <property type="term" value="F:kinase activity"/>
    <property type="evidence" value="ECO:0007669"/>
    <property type="project" value="UniProtKB-KW"/>
</dbReference>
<comment type="caution">
    <text evidence="2">The sequence shown here is derived from an EMBL/GenBank/DDBJ whole genome shotgun (WGS) entry which is preliminary data.</text>
</comment>
<keyword evidence="1" id="KW-1133">Transmembrane helix</keyword>
<gene>
    <name evidence="2" type="ORF">HNP86_000641</name>
</gene>
<organism evidence="2 3">
    <name type="scientific">Methanococcus maripaludis</name>
    <name type="common">Methanococcus deltae</name>
    <dbReference type="NCBI Taxonomy" id="39152"/>
    <lineage>
        <taxon>Archaea</taxon>
        <taxon>Methanobacteriati</taxon>
        <taxon>Methanobacteriota</taxon>
        <taxon>Methanomada group</taxon>
        <taxon>Methanococci</taxon>
        <taxon>Methanococcales</taxon>
        <taxon>Methanococcaceae</taxon>
        <taxon>Methanococcus</taxon>
    </lineage>
</organism>
<dbReference type="AlphaFoldDB" id="A0A7J9NS58"/>
<name>A0A7J9NS58_METMI</name>
<feature type="transmembrane region" description="Helical" evidence="1">
    <location>
        <begin position="170"/>
        <end position="189"/>
    </location>
</feature>
<evidence type="ECO:0000313" key="2">
    <source>
        <dbReference type="EMBL" id="MBA2850510.1"/>
    </source>
</evidence>
<reference evidence="2 3" key="1">
    <citation type="submission" date="2020-07" db="EMBL/GenBank/DDBJ databases">
        <title>Genomic Encyclopedia of Type Strains, Phase IV (KMG-V): Genome sequencing to study the core and pangenomes of soil and plant-associated prokaryotes.</title>
        <authorList>
            <person name="Whitman W."/>
        </authorList>
    </citation>
    <scope>NUCLEOTIDE SEQUENCE [LARGE SCALE GENOMIC DNA]</scope>
    <source>
        <strain evidence="2 3">A1</strain>
    </source>
</reference>
<evidence type="ECO:0000313" key="3">
    <source>
        <dbReference type="Proteomes" id="UP000564425"/>
    </source>
</evidence>
<keyword evidence="1" id="KW-0472">Membrane</keyword>
<sequence length="369" mass="44655">MDFEKILNEIIARDLGIILRTFGDYDIWSNKLPEISELLLNNDFIKTYENNYKIKFSKFMNERLIVFDIVKDWNYISENFFYSFSIKKEIIDNYLKNTKNQKEFSSSRYLVTFRNDKIDFFKNNFESIDEVNALQNNYTEHVFKNKFSSYAELTSFLNRNIFLIFKKLKLKYFLMYIVYRFSLYLKIFFRRAFERKIFVITGYDGSGKTTISNILRKELDGEYVYFGTKRFFNRAYYKMLNVNILLKLIRLFLVYFDFLSGYCEILFKSIKKEYVFVDRYPKMEILSEGFLSKISRKLLFTFYPSPKTYFILYNSPEVILSRKKELSENEINKLNSKLLRIQQKRAHIIKNDEINKTLNTILKEIFTAN</sequence>
<dbReference type="EMBL" id="JACDUH010000001">
    <property type="protein sequence ID" value="MBA2850510.1"/>
    <property type="molecule type" value="Genomic_DNA"/>
</dbReference>
<keyword evidence="2" id="KW-0808">Transferase</keyword>
<evidence type="ECO:0000256" key="1">
    <source>
        <dbReference type="SAM" id="Phobius"/>
    </source>
</evidence>
<feature type="transmembrane region" description="Helical" evidence="1">
    <location>
        <begin position="244"/>
        <end position="262"/>
    </location>
</feature>